<feature type="transmembrane region" description="Helical" evidence="1">
    <location>
        <begin position="40"/>
        <end position="59"/>
    </location>
</feature>
<evidence type="ECO:0000313" key="2">
    <source>
        <dbReference type="EMBL" id="RHW24301.1"/>
    </source>
</evidence>
<gene>
    <name evidence="2" type="ORF">D0Z08_25675</name>
</gene>
<keyword evidence="1" id="KW-0472">Membrane</keyword>
<proteinExistence type="predicted"/>
<name>A0A417XVJ6_9ACTN</name>
<sequence length="504" mass="53021">MGDFEDRVGRALGAGAEDAPAAHGLADGARRRLRARRRRLAVAGVAAAVVAVVVPLAVFGQDGGDHNVSDPVPPADSLEPDAADTEVSCVGWVSWPVSAMVEGIPNDVEEADVRDAFVRLQAAPGIDAPRAIQEQGGDAAPYIVLAVSDRVTVVGVGEWTSDGPRADAQIVELKQTSNGLKAVGWSDCRRLSVALPEGRSRVEVTAPAGGVDPTTTSPQVLVHEGACTSGRDPRAHLGEPQVTETEGGVYVTLSSQAFDGAATCVGNPRVPLTLHLDEPLGDRQLYDAGTWPPTPIRVARADEQWQTVAQDHARAELPPGWHEVECGSDGGEHPVFGPTDVDPCEFGAYAAFYGGATYDALQFSGEVTRSEEDGEVRWSGYVYAGDWVLSAASPDRDVTLRILASARTDGQPVVVADQWAAGAAGDAEWRYPTRWGLGGDPDPTYGVEVSARPGGERVEQSLPEQLDQAHVRMYGDVGTHRITVTAPSRAVAELVLSSVVAGEG</sequence>
<keyword evidence="1" id="KW-1133">Transmembrane helix</keyword>
<dbReference type="EMBL" id="QXGH01000034">
    <property type="protein sequence ID" value="RHW24301.1"/>
    <property type="molecule type" value="Genomic_DNA"/>
</dbReference>
<protein>
    <submittedName>
        <fullName evidence="2">Uncharacterized protein</fullName>
    </submittedName>
</protein>
<evidence type="ECO:0000256" key="1">
    <source>
        <dbReference type="SAM" id="Phobius"/>
    </source>
</evidence>
<evidence type="ECO:0000313" key="3">
    <source>
        <dbReference type="Proteomes" id="UP000283644"/>
    </source>
</evidence>
<keyword evidence="3" id="KW-1185">Reference proteome</keyword>
<dbReference type="Proteomes" id="UP000283644">
    <property type="component" value="Unassembled WGS sequence"/>
</dbReference>
<dbReference type="AlphaFoldDB" id="A0A417XVJ6"/>
<organism evidence="2 3">
    <name type="scientific">Nocardioides immobilis</name>
    <dbReference type="NCBI Taxonomy" id="2049295"/>
    <lineage>
        <taxon>Bacteria</taxon>
        <taxon>Bacillati</taxon>
        <taxon>Actinomycetota</taxon>
        <taxon>Actinomycetes</taxon>
        <taxon>Propionibacteriales</taxon>
        <taxon>Nocardioidaceae</taxon>
        <taxon>Nocardioides</taxon>
    </lineage>
</organism>
<comment type="caution">
    <text evidence="2">The sequence shown here is derived from an EMBL/GenBank/DDBJ whole genome shotgun (WGS) entry which is preliminary data.</text>
</comment>
<dbReference type="OrthoDB" id="5194705at2"/>
<keyword evidence="1" id="KW-0812">Transmembrane</keyword>
<dbReference type="RefSeq" id="WP_118928127.1">
    <property type="nucleotide sequence ID" value="NZ_QXGH01000034.1"/>
</dbReference>
<accession>A0A417XVJ6</accession>
<reference evidence="2 3" key="1">
    <citation type="submission" date="2018-09" db="EMBL/GenBank/DDBJ databases">
        <title>Genome sequencing of Nocardioides immobilis CCTCC AB 2017083 for comparison to Nocardioides silvaticus.</title>
        <authorList>
            <person name="Li C."/>
            <person name="Wang G."/>
        </authorList>
    </citation>
    <scope>NUCLEOTIDE SEQUENCE [LARGE SCALE GENOMIC DNA]</scope>
    <source>
        <strain evidence="2 3">CCTCC AB 2017083</strain>
    </source>
</reference>